<sequence length="136" mass="14755">MRTGRSLGWVSTSSRTVGFTLIELLVVLAIVAVLLTLALPRYYGQLDAAKEAVLLDNLRTTRDVIGKFYGDTGRFPESLEELVAKRYLAGVPVDPITESATSWTIDPVPPGYKGAVYDVHSTAPGTGRNGVPYAQW</sequence>
<reference evidence="2 3" key="1">
    <citation type="submission" date="2020-05" db="EMBL/GenBank/DDBJ databases">
        <title>Aquincola sp. isolate from soil.</title>
        <authorList>
            <person name="Han J."/>
            <person name="Kim D.-U."/>
        </authorList>
    </citation>
    <scope>NUCLEOTIDE SEQUENCE [LARGE SCALE GENOMIC DNA]</scope>
    <source>
        <strain evidence="2 3">S2</strain>
    </source>
</reference>
<dbReference type="RefSeq" id="WP_173125498.1">
    <property type="nucleotide sequence ID" value="NZ_JABRWJ010000005.1"/>
</dbReference>
<dbReference type="Pfam" id="PF07963">
    <property type="entry name" value="N_methyl"/>
    <property type="match status" value="1"/>
</dbReference>
<organism evidence="2 3">
    <name type="scientific">Pseudaquabacterium terrae</name>
    <dbReference type="NCBI Taxonomy" id="2732868"/>
    <lineage>
        <taxon>Bacteria</taxon>
        <taxon>Pseudomonadati</taxon>
        <taxon>Pseudomonadota</taxon>
        <taxon>Betaproteobacteria</taxon>
        <taxon>Burkholderiales</taxon>
        <taxon>Sphaerotilaceae</taxon>
        <taxon>Pseudaquabacterium</taxon>
    </lineage>
</organism>
<protein>
    <submittedName>
        <fullName evidence="2">Prepilin-type N-terminal cleavage/methylation domain-containing protein</fullName>
    </submittedName>
</protein>
<dbReference type="InterPro" id="IPR045584">
    <property type="entry name" value="Pilin-like"/>
</dbReference>
<dbReference type="PANTHER" id="PTHR30093">
    <property type="entry name" value="GENERAL SECRETION PATHWAY PROTEIN G"/>
    <property type="match status" value="1"/>
</dbReference>
<dbReference type="InterPro" id="IPR012902">
    <property type="entry name" value="N_methyl_site"/>
</dbReference>
<feature type="transmembrane region" description="Helical" evidence="1">
    <location>
        <begin position="20"/>
        <end position="40"/>
    </location>
</feature>
<dbReference type="Gene3D" id="3.30.700.10">
    <property type="entry name" value="Glycoprotein, Type 4 Pilin"/>
    <property type="match status" value="1"/>
</dbReference>
<comment type="caution">
    <text evidence="2">The sequence shown here is derived from an EMBL/GenBank/DDBJ whole genome shotgun (WGS) entry which is preliminary data.</text>
</comment>
<dbReference type="PANTHER" id="PTHR30093:SF47">
    <property type="entry name" value="TYPE IV PILUS NON-CORE MINOR PILIN PILE"/>
    <property type="match status" value="1"/>
</dbReference>
<keyword evidence="3" id="KW-1185">Reference proteome</keyword>
<dbReference type="Proteomes" id="UP000737171">
    <property type="component" value="Unassembled WGS sequence"/>
</dbReference>
<evidence type="ECO:0000313" key="2">
    <source>
        <dbReference type="EMBL" id="NRF69145.1"/>
    </source>
</evidence>
<accession>A0ABX2EKN8</accession>
<keyword evidence="1" id="KW-0812">Transmembrane</keyword>
<keyword evidence="1" id="KW-0472">Membrane</keyword>
<dbReference type="NCBIfam" id="TIGR02532">
    <property type="entry name" value="IV_pilin_GFxxxE"/>
    <property type="match status" value="1"/>
</dbReference>
<evidence type="ECO:0000256" key="1">
    <source>
        <dbReference type="SAM" id="Phobius"/>
    </source>
</evidence>
<dbReference type="SUPFAM" id="SSF54523">
    <property type="entry name" value="Pili subunits"/>
    <property type="match status" value="1"/>
</dbReference>
<proteinExistence type="predicted"/>
<name>A0ABX2EKN8_9BURK</name>
<evidence type="ECO:0000313" key="3">
    <source>
        <dbReference type="Proteomes" id="UP000737171"/>
    </source>
</evidence>
<gene>
    <name evidence="2" type="ORF">HLB44_19295</name>
</gene>
<keyword evidence="1" id="KW-1133">Transmembrane helix</keyword>
<dbReference type="EMBL" id="JABRWJ010000005">
    <property type="protein sequence ID" value="NRF69145.1"/>
    <property type="molecule type" value="Genomic_DNA"/>
</dbReference>